<evidence type="ECO:0000313" key="5">
    <source>
        <dbReference type="Proteomes" id="UP000245765"/>
    </source>
</evidence>
<dbReference type="AlphaFoldDB" id="A0A317FLH8"/>
<evidence type="ECO:0000259" key="3">
    <source>
        <dbReference type="Pfam" id="PF04892"/>
    </source>
</evidence>
<comment type="caution">
    <text evidence="4">The sequence shown here is derived from an EMBL/GenBank/DDBJ whole genome shotgun (WGS) entry which is preliminary data.</text>
</comment>
<feature type="transmembrane region" description="Helical" evidence="2">
    <location>
        <begin position="285"/>
        <end position="303"/>
    </location>
</feature>
<feature type="transmembrane region" description="Helical" evidence="2">
    <location>
        <begin position="433"/>
        <end position="449"/>
    </location>
</feature>
<keyword evidence="2" id="KW-0472">Membrane</keyword>
<organism evidence="4 5">
    <name type="scientific">Falsiroseomonas bella</name>
    <dbReference type="NCBI Taxonomy" id="2184016"/>
    <lineage>
        <taxon>Bacteria</taxon>
        <taxon>Pseudomonadati</taxon>
        <taxon>Pseudomonadota</taxon>
        <taxon>Alphaproteobacteria</taxon>
        <taxon>Acetobacterales</taxon>
        <taxon>Roseomonadaceae</taxon>
        <taxon>Falsiroseomonas</taxon>
    </lineage>
</organism>
<dbReference type="NCBIfam" id="NF037970">
    <property type="entry name" value="vanZ_1"/>
    <property type="match status" value="1"/>
</dbReference>
<feature type="compositionally biased region" description="Polar residues" evidence="1">
    <location>
        <begin position="18"/>
        <end position="27"/>
    </location>
</feature>
<keyword evidence="5" id="KW-1185">Reference proteome</keyword>
<evidence type="ECO:0000256" key="2">
    <source>
        <dbReference type="SAM" id="Phobius"/>
    </source>
</evidence>
<proteinExistence type="predicted"/>
<reference evidence="5" key="1">
    <citation type="submission" date="2018-05" db="EMBL/GenBank/DDBJ databases">
        <authorList>
            <person name="Du Z."/>
            <person name="Wang X."/>
        </authorList>
    </citation>
    <scope>NUCLEOTIDE SEQUENCE [LARGE SCALE GENOMIC DNA]</scope>
    <source>
        <strain evidence="5">CQN31</strain>
    </source>
</reference>
<feature type="transmembrane region" description="Helical" evidence="2">
    <location>
        <begin position="124"/>
        <end position="143"/>
    </location>
</feature>
<evidence type="ECO:0000313" key="4">
    <source>
        <dbReference type="EMBL" id="PWS39222.1"/>
    </source>
</evidence>
<feature type="transmembrane region" description="Helical" evidence="2">
    <location>
        <begin position="401"/>
        <end position="421"/>
    </location>
</feature>
<gene>
    <name evidence="4" type="ORF">DFH01_08305</name>
</gene>
<feature type="region of interest" description="Disordered" evidence="1">
    <location>
        <begin position="1"/>
        <end position="27"/>
    </location>
</feature>
<dbReference type="EMBL" id="QGNA01000001">
    <property type="protein sequence ID" value="PWS39222.1"/>
    <property type="molecule type" value="Genomic_DNA"/>
</dbReference>
<feature type="transmembrane region" description="Helical" evidence="2">
    <location>
        <begin position="373"/>
        <end position="394"/>
    </location>
</feature>
<feature type="transmembrane region" description="Helical" evidence="2">
    <location>
        <begin position="220"/>
        <end position="240"/>
    </location>
</feature>
<accession>A0A317FLH8</accession>
<evidence type="ECO:0000256" key="1">
    <source>
        <dbReference type="SAM" id="MobiDB-lite"/>
    </source>
</evidence>
<feature type="transmembrane region" description="Helical" evidence="2">
    <location>
        <begin position="333"/>
        <end position="353"/>
    </location>
</feature>
<sequence length="458" mass="48667">MIRHSASLKSNRDMPLSPVNSDGESDRVASQQGLWVQDLGGCGRALPLARLCWVGPRGGNRQVNSEGPGRDALAAALLLGVLMTGVIVFGSLYPFQFRPLPDGTTMTDAVLQALHRRPGGRGDLVANLVLYAPLGLALALVLQARFRPAVAATVAALACLLLSAAMEFGQIHVPRRSPSGLDLLLNAVGGGAGALVAIWVRPPASGLPGAWLRPVEPFAALLLGCWLAYRLFPYVPALDWGEWRASLAPLRHLAGIDPWRVLRLAVFWLAAARLLAAAWPRLGGTLPFAALILAVLAAAVPIVDRRVNPAEVAAAGLALAAWPVLRRLRHGDLLLAGLMLAAVLAESLSPFILAAEPRPFGWVPFRSVVRGNLANGLQAVLLKTFLYGTLLWLAIRSGLRAWLAVPAVVGLAFGIALFRTWIPWRTADSTDPALAAIAALLLVLFARLRRRADLTGSG</sequence>
<name>A0A317FLH8_9PROT</name>
<protein>
    <recommendedName>
        <fullName evidence="3">VanZ-like domain-containing protein</fullName>
    </recommendedName>
</protein>
<feature type="transmembrane region" description="Helical" evidence="2">
    <location>
        <begin position="181"/>
        <end position="200"/>
    </location>
</feature>
<dbReference type="InterPro" id="IPR006976">
    <property type="entry name" value="VanZ-like"/>
</dbReference>
<feature type="transmembrane region" description="Helical" evidence="2">
    <location>
        <begin position="149"/>
        <end position="169"/>
    </location>
</feature>
<feature type="domain" description="VanZ-like" evidence="3">
    <location>
        <begin position="92"/>
        <end position="200"/>
    </location>
</feature>
<keyword evidence="2" id="KW-0812">Transmembrane</keyword>
<keyword evidence="2" id="KW-1133">Transmembrane helix</keyword>
<dbReference type="Proteomes" id="UP000245765">
    <property type="component" value="Unassembled WGS sequence"/>
</dbReference>
<dbReference type="Pfam" id="PF04892">
    <property type="entry name" value="VanZ"/>
    <property type="match status" value="1"/>
</dbReference>
<feature type="transmembrane region" description="Helical" evidence="2">
    <location>
        <begin position="72"/>
        <end position="93"/>
    </location>
</feature>